<reference evidence="4" key="3">
    <citation type="submission" date="2022-06" db="UniProtKB">
        <authorList>
            <consortium name="EnsemblMetazoa"/>
        </authorList>
    </citation>
    <scope>IDENTIFICATION</scope>
</reference>
<organism evidence="3">
    <name type="scientific">Sarcoptes scabiei</name>
    <name type="common">Itch mite</name>
    <name type="synonym">Acarus scabiei</name>
    <dbReference type="NCBI Taxonomy" id="52283"/>
    <lineage>
        <taxon>Eukaryota</taxon>
        <taxon>Metazoa</taxon>
        <taxon>Ecdysozoa</taxon>
        <taxon>Arthropoda</taxon>
        <taxon>Chelicerata</taxon>
        <taxon>Arachnida</taxon>
        <taxon>Acari</taxon>
        <taxon>Acariformes</taxon>
        <taxon>Sarcoptiformes</taxon>
        <taxon>Astigmata</taxon>
        <taxon>Psoroptidia</taxon>
        <taxon>Sarcoptoidea</taxon>
        <taxon>Sarcoptidae</taxon>
        <taxon>Sarcoptinae</taxon>
        <taxon>Sarcoptes</taxon>
    </lineage>
</organism>
<evidence type="ECO:0000313" key="4">
    <source>
        <dbReference type="EnsemblMetazoa" id="KAF7490709.1"/>
    </source>
</evidence>
<feature type="coiled-coil region" evidence="1">
    <location>
        <begin position="253"/>
        <end position="314"/>
    </location>
</feature>
<sequence>MQFLDEKSSMPQSSPSLHNDDQNNDRRIVNLKNAKSSVLENEIQNRTIGKHRGNGLRRYVSRQTKNNMDNKRISDDRRGIKLMKSKLVKSAQRRSINQTKNDTNNDVLVLSKVIPSSLQGLVAKSKIIEKSKSLNDHKILIRNIEFLEKEHHHHHHHQSKSIMKNQIIMKRSLGHHTIKEGRPKSFRPREKSRSSKSSVVDRNQQKHCKQSARSKHRLKQSIKLNRIDQEDSAADDLQEFSEKQMIELFQSFIKNLKQNNTRSQQIQQRLEESSSSILDDFQSKTIYIEDLDLIELLNDELAELFGNVETLKNSYQDIVKSLVSIQRRPRRRKSKQRLLPETPSEMIESKFDQTKFCGKIDNNRSKISRIFSQQWNEEFDDEHYQRILERFMNPEEREHSFQKLFKQVQQLRKETKQFRSTFNTDGGIDWDRYCINKIDIQQFNRWRQEINHLGRIVEIILQEYNKEVLELFRLSQTSTEFK</sequence>
<keyword evidence="1" id="KW-0175">Coiled coil</keyword>
<proteinExistence type="predicted"/>
<feature type="compositionally biased region" description="Basic residues" evidence="2">
    <location>
        <begin position="205"/>
        <end position="220"/>
    </location>
</feature>
<evidence type="ECO:0000256" key="2">
    <source>
        <dbReference type="SAM" id="MobiDB-lite"/>
    </source>
</evidence>
<name>A0A834VCY0_SARSC</name>
<feature type="compositionally biased region" description="Basic and acidic residues" evidence="2">
    <location>
        <begin position="177"/>
        <end position="193"/>
    </location>
</feature>
<gene>
    <name evidence="3" type="ORF">SSS_8436</name>
</gene>
<feature type="region of interest" description="Disordered" evidence="2">
    <location>
        <begin position="175"/>
        <end position="221"/>
    </location>
</feature>
<feature type="region of interest" description="Disordered" evidence="2">
    <location>
        <begin position="1"/>
        <end position="26"/>
    </location>
</feature>
<dbReference type="EMBL" id="WVUK01000062">
    <property type="protein sequence ID" value="KAF7490709.1"/>
    <property type="molecule type" value="Genomic_DNA"/>
</dbReference>
<accession>A0A834VCY0</accession>
<evidence type="ECO:0000256" key="1">
    <source>
        <dbReference type="SAM" id="Coils"/>
    </source>
</evidence>
<evidence type="ECO:0000313" key="5">
    <source>
        <dbReference type="Proteomes" id="UP000070412"/>
    </source>
</evidence>
<evidence type="ECO:0000313" key="3">
    <source>
        <dbReference type="EMBL" id="KAF7490709.1"/>
    </source>
</evidence>
<reference evidence="5" key="1">
    <citation type="journal article" date="2020" name="PLoS Negl. Trop. Dis.">
        <title>High-quality nuclear genome for Sarcoptes scabiei-A critical resource for a neglected parasite.</title>
        <authorList>
            <person name="Korhonen P.K."/>
            <person name="Gasser R.B."/>
            <person name="Ma G."/>
            <person name="Wang T."/>
            <person name="Stroehlein A.J."/>
            <person name="Young N.D."/>
            <person name="Ang C.S."/>
            <person name="Fernando D.D."/>
            <person name="Lu H.C."/>
            <person name="Taylor S."/>
            <person name="Reynolds S.L."/>
            <person name="Mofiz E."/>
            <person name="Najaraj S.H."/>
            <person name="Gowda H."/>
            <person name="Madugundu A."/>
            <person name="Renuse S."/>
            <person name="Holt D."/>
            <person name="Pandey A."/>
            <person name="Papenfuss A.T."/>
            <person name="Fischer K."/>
        </authorList>
    </citation>
    <scope>NUCLEOTIDE SEQUENCE [LARGE SCALE GENOMIC DNA]</scope>
</reference>
<dbReference type="Proteomes" id="UP000070412">
    <property type="component" value="Unassembled WGS sequence"/>
</dbReference>
<reference evidence="3" key="2">
    <citation type="submission" date="2020-01" db="EMBL/GenBank/DDBJ databases">
        <authorList>
            <person name="Korhonen P.K.K."/>
            <person name="Guangxu M.G."/>
            <person name="Wang T.W."/>
            <person name="Stroehlein A.J.S."/>
            <person name="Young N.D."/>
            <person name="Ang C.-S.A."/>
            <person name="Fernando D.W.F."/>
            <person name="Lu H.L."/>
            <person name="Taylor S.T."/>
            <person name="Ehtesham M.E.M."/>
            <person name="Najaraj S.H.N."/>
            <person name="Harsha G.H.G."/>
            <person name="Madugundu A.M."/>
            <person name="Renuse S.R."/>
            <person name="Holt D.H."/>
            <person name="Pandey A.P."/>
            <person name="Papenfuss A.P."/>
            <person name="Gasser R.B.G."/>
            <person name="Fischer K.F."/>
        </authorList>
    </citation>
    <scope>NUCLEOTIDE SEQUENCE</scope>
    <source>
        <strain evidence="3">SSS_KF_BRIS2020</strain>
    </source>
</reference>
<protein>
    <submittedName>
        <fullName evidence="3 4">Uncharacterized protein</fullName>
    </submittedName>
</protein>
<dbReference type="OrthoDB" id="6513638at2759"/>
<dbReference type="AlphaFoldDB" id="A0A834VCY0"/>
<dbReference type="EnsemblMetazoa" id="SSS_8436s_mrna">
    <property type="protein sequence ID" value="KAF7490709.1"/>
    <property type="gene ID" value="SSS_8436"/>
</dbReference>
<keyword evidence="5" id="KW-1185">Reference proteome</keyword>